<gene>
    <name evidence="1" type="ORF">MCCG_0263</name>
</gene>
<reference evidence="1 2" key="1">
    <citation type="submission" date="2013-12" db="EMBL/GenBank/DDBJ databases">
        <authorList>
            <person name="Wang R."/>
            <person name="Li Y."/>
            <person name="Zheng H."/>
            <person name="Xin J."/>
        </authorList>
    </citation>
    <scope>NUCLEOTIDE SEQUENCE [LARGE SCALE GENOMIC DNA]</scope>
    <source>
        <strain evidence="1 2">87001</strain>
    </source>
</reference>
<accession>A0A9N7BP21</accession>
<protein>
    <submittedName>
        <fullName evidence="1">Lipoprotein</fullName>
    </submittedName>
</protein>
<proteinExistence type="predicted"/>
<dbReference type="Proteomes" id="UP000031910">
    <property type="component" value="Chromosome"/>
</dbReference>
<dbReference type="RefSeq" id="WP_052657764.1">
    <property type="nucleotide sequence ID" value="NZ_CP006959.1"/>
</dbReference>
<keyword evidence="1" id="KW-0449">Lipoprotein</keyword>
<dbReference type="KEGG" id="mcai:MCCG_0263"/>
<dbReference type="AlphaFoldDB" id="A0A9N7BP21"/>
<dbReference type="InterPro" id="IPR011889">
    <property type="entry name" value="Liste_lipo_26"/>
</dbReference>
<evidence type="ECO:0000313" key="1">
    <source>
        <dbReference type="EMBL" id="AJK51246.1"/>
    </source>
</evidence>
<keyword evidence="2" id="KW-1185">Reference proteome</keyword>
<organism evidence="1 2">
    <name type="scientific">Mycoplasma capricolum subsp. capripneumoniae 87001</name>
    <dbReference type="NCBI Taxonomy" id="1124992"/>
    <lineage>
        <taxon>Bacteria</taxon>
        <taxon>Bacillati</taxon>
        <taxon>Mycoplasmatota</taxon>
        <taxon>Mollicutes</taxon>
        <taxon>Mycoplasmataceae</taxon>
        <taxon>Mycoplasma</taxon>
    </lineage>
</organism>
<sequence length="158" mass="18649">MNKTGNVDHIINPHNPNEILFLGYERDTNLKDGYKLKKIPNNVNKAPTYLPKFITSLEKSFQFNSNEKIRGIEKWNTKNVKNMFQMFFGAKNFNYDISDWDTSNVENMSYMFSGAESFKQNLSKWKVEKSPFPFNFAQNSGFENNKSLWPEFKNKYNK</sequence>
<evidence type="ECO:0000313" key="2">
    <source>
        <dbReference type="Proteomes" id="UP000031910"/>
    </source>
</evidence>
<dbReference type="EMBL" id="CP006959">
    <property type="protein sequence ID" value="AJK51246.1"/>
    <property type="molecule type" value="Genomic_DNA"/>
</dbReference>
<dbReference type="InterPro" id="IPR005046">
    <property type="entry name" value="DUF285"/>
</dbReference>
<dbReference type="Pfam" id="PF03382">
    <property type="entry name" value="DUF285"/>
    <property type="match status" value="1"/>
</dbReference>
<dbReference type="NCBIfam" id="TIGR02167">
    <property type="entry name" value="Liste_lipo_26"/>
    <property type="match status" value="1"/>
</dbReference>
<name>A0A9N7BP21_MYCCC</name>